<name>A0A7U2I4I9_PHANO</name>
<dbReference type="VEuPathDB" id="FungiDB:JI435_419160"/>
<dbReference type="EMBL" id="CP069036">
    <property type="protein sequence ID" value="QRD03111.1"/>
    <property type="molecule type" value="Genomic_DNA"/>
</dbReference>
<organism evidence="1 2">
    <name type="scientific">Phaeosphaeria nodorum (strain SN15 / ATCC MYA-4574 / FGSC 10173)</name>
    <name type="common">Glume blotch fungus</name>
    <name type="synonym">Parastagonospora nodorum</name>
    <dbReference type="NCBI Taxonomy" id="321614"/>
    <lineage>
        <taxon>Eukaryota</taxon>
        <taxon>Fungi</taxon>
        <taxon>Dikarya</taxon>
        <taxon>Ascomycota</taxon>
        <taxon>Pezizomycotina</taxon>
        <taxon>Dothideomycetes</taxon>
        <taxon>Pleosporomycetidae</taxon>
        <taxon>Pleosporales</taxon>
        <taxon>Pleosporineae</taxon>
        <taxon>Phaeosphaeriaceae</taxon>
        <taxon>Parastagonospora</taxon>
    </lineage>
</organism>
<evidence type="ECO:0000313" key="2">
    <source>
        <dbReference type="Proteomes" id="UP000663193"/>
    </source>
</evidence>
<sequence length="200" mass="22631">MDGGCDGGIDLRCRGDVRHKTISAAHSLARVRNSRRASCSIHARRPYCRRHSLTSRGSQFRFHGDGARRSARHEHQWSVAVMAVRISDCYRGWARLWRAWGMGRQRCIDGVVSDARMLALGLVLSTHRAFAEGSIWTVFGMKHHRDLRIAYPWLPLLHLSRTSLAESLLCKAQHSTPAAVPRNHLPTVALMTSRLSIRYT</sequence>
<keyword evidence="2" id="KW-1185">Reference proteome</keyword>
<dbReference type="AlphaFoldDB" id="A0A7U2I4I9"/>
<accession>A0A7U2I4I9</accession>
<dbReference type="Proteomes" id="UP000663193">
    <property type="component" value="Chromosome 14"/>
</dbReference>
<protein>
    <submittedName>
        <fullName evidence="1">Uncharacterized protein</fullName>
    </submittedName>
</protein>
<gene>
    <name evidence="1" type="ORF">JI435_419160</name>
</gene>
<proteinExistence type="predicted"/>
<evidence type="ECO:0000313" key="1">
    <source>
        <dbReference type="EMBL" id="QRD03111.1"/>
    </source>
</evidence>
<reference evidence="2" key="1">
    <citation type="journal article" date="2021" name="BMC Genomics">
        <title>Chromosome-level genome assembly and manually-curated proteome of model necrotroph Parastagonospora nodorum Sn15 reveals a genome-wide trove of candidate effector homologs, and redundancy of virulence-related functions within an accessory chromosome.</title>
        <authorList>
            <person name="Bertazzoni S."/>
            <person name="Jones D.A.B."/>
            <person name="Phan H.T."/>
            <person name="Tan K.-C."/>
            <person name="Hane J.K."/>
        </authorList>
    </citation>
    <scope>NUCLEOTIDE SEQUENCE [LARGE SCALE GENOMIC DNA]</scope>
    <source>
        <strain evidence="2">SN15 / ATCC MYA-4574 / FGSC 10173)</strain>
    </source>
</reference>